<proteinExistence type="predicted"/>
<organism evidence="1 2">
    <name type="scientific">Microcystis aeruginosa PCC 9806</name>
    <dbReference type="NCBI Taxonomy" id="1160282"/>
    <lineage>
        <taxon>Bacteria</taxon>
        <taxon>Bacillati</taxon>
        <taxon>Cyanobacteriota</taxon>
        <taxon>Cyanophyceae</taxon>
        <taxon>Oscillatoriophycideae</taxon>
        <taxon>Chroococcales</taxon>
        <taxon>Microcystaceae</taxon>
        <taxon>Microcystis</taxon>
    </lineage>
</organism>
<dbReference type="HOGENOM" id="CLU_1893787_0_0_3"/>
<accession>I4H1Z2</accession>
<dbReference type="AlphaFoldDB" id="I4H1Z2"/>
<reference evidence="1 2" key="1">
    <citation type="submission" date="2012-04" db="EMBL/GenBank/DDBJ databases">
        <authorList>
            <person name="Genoscope - CEA"/>
        </authorList>
    </citation>
    <scope>NUCLEOTIDE SEQUENCE [LARGE SCALE GENOMIC DNA]</scope>
    <source>
        <strain evidence="1 2">9806</strain>
    </source>
</reference>
<name>I4H1Z2_MICAE</name>
<gene>
    <name evidence="1" type="ORF">MICAE_750002</name>
</gene>
<evidence type="ECO:0000313" key="2">
    <source>
        <dbReference type="Proteomes" id="UP000003273"/>
    </source>
</evidence>
<dbReference type="Proteomes" id="UP000003273">
    <property type="component" value="Unassembled WGS sequence"/>
</dbReference>
<protein>
    <submittedName>
        <fullName evidence="1">Uncharacterized protein</fullName>
    </submittedName>
</protein>
<comment type="caution">
    <text evidence="1">The sequence shown here is derived from an EMBL/GenBank/DDBJ whole genome shotgun (WGS) entry which is preliminary data.</text>
</comment>
<sequence length="160" mass="18554">MEGFKEHEAQPLLRGLAEKVSNPQTVLKEVFAWTNGQPFLTQKLCQLIRTAASPIPPNGEASWIEDLVQKKIIDNWESQDEPEHLRTIRDRLLNSHRSQLLLRLYERILREKEVIAEDSPPEKELLLSGLVIKDQGWLRVHNPIYQAIFNLDWLARAKST</sequence>
<dbReference type="EMBL" id="CAIL01000284">
    <property type="protein sequence ID" value="CCI16066.1"/>
    <property type="molecule type" value="Genomic_DNA"/>
</dbReference>
<evidence type="ECO:0000313" key="1">
    <source>
        <dbReference type="EMBL" id="CCI16066.1"/>
    </source>
</evidence>